<reference evidence="1 2" key="1">
    <citation type="submission" date="2024-03" db="EMBL/GenBank/DDBJ databases">
        <title>Human intestinal bacterial collection.</title>
        <authorList>
            <person name="Pauvert C."/>
            <person name="Hitch T.C.A."/>
            <person name="Clavel T."/>
        </authorList>
    </citation>
    <scope>NUCLEOTIDE SEQUENCE [LARGE SCALE GENOMIC DNA]</scope>
    <source>
        <strain evidence="1 2">CLA-JM-H44</strain>
    </source>
</reference>
<evidence type="ECO:0000313" key="1">
    <source>
        <dbReference type="EMBL" id="MEQ2441830.1"/>
    </source>
</evidence>
<protein>
    <submittedName>
        <fullName evidence="1">Phage minor capsid protein</fullName>
    </submittedName>
</protein>
<gene>
    <name evidence="1" type="ORF">WMO26_13415</name>
</gene>
<organism evidence="1 2">
    <name type="scientific">Solibaculum intestinale</name>
    <dbReference type="NCBI Taxonomy" id="3133165"/>
    <lineage>
        <taxon>Bacteria</taxon>
        <taxon>Bacillati</taxon>
        <taxon>Bacillota</taxon>
        <taxon>Clostridia</taxon>
        <taxon>Eubacteriales</taxon>
        <taxon>Oscillospiraceae</taxon>
        <taxon>Solibaculum</taxon>
    </lineage>
</organism>
<dbReference type="Pfam" id="PF06152">
    <property type="entry name" value="Phage_min_cap2"/>
    <property type="match status" value="1"/>
</dbReference>
<dbReference type="EMBL" id="JBBMFD010000052">
    <property type="protein sequence ID" value="MEQ2441830.1"/>
    <property type="molecule type" value="Genomic_DNA"/>
</dbReference>
<sequence length="278" mass="29819">MLTPEYLDDIGNAAIELYTELDERIARDIARRLVKSGAVTSTAQWQALMMQESGVLYDDIIAMVAQYSDASESQVRALFEDAGVKAVDADLAIYQAAGLSAPPLRMSPAALRILNAGLVKTNGHLRNLTMTTASQTQQAFIQAVTMAEMQVESGAFDYVTAIRQAVRNAAGGGAWVSYPSGARSRLDVAARRAVLTGVGQTAAQIGLAYADDMGCDLVETTAHAGARPSHMVWQGRVFSRSGRGKYPDFEQSTGYGTGAGLCGWNCRHSFFPYFEGLS</sequence>
<feature type="non-terminal residue" evidence="1">
    <location>
        <position position="278"/>
    </location>
</feature>
<comment type="caution">
    <text evidence="1">The sequence shown here is derived from an EMBL/GenBank/DDBJ whole genome shotgun (WGS) entry which is preliminary data.</text>
</comment>
<keyword evidence="2" id="KW-1185">Reference proteome</keyword>
<name>A0ABV1E3E8_9FIRM</name>
<dbReference type="InterPro" id="IPR009319">
    <property type="entry name" value="Phage_A118_VSP1"/>
</dbReference>
<dbReference type="RefSeq" id="WP_349221138.1">
    <property type="nucleotide sequence ID" value="NZ_JBBMFD010000052.1"/>
</dbReference>
<proteinExistence type="predicted"/>
<accession>A0ABV1E3E8</accession>
<evidence type="ECO:0000313" key="2">
    <source>
        <dbReference type="Proteomes" id="UP001489509"/>
    </source>
</evidence>
<dbReference type="Proteomes" id="UP001489509">
    <property type="component" value="Unassembled WGS sequence"/>
</dbReference>